<dbReference type="Gene3D" id="1.20.58.2220">
    <property type="entry name" value="Formin, FH2 domain"/>
    <property type="match status" value="1"/>
</dbReference>
<feature type="compositionally biased region" description="Low complexity" evidence="1">
    <location>
        <begin position="132"/>
        <end position="144"/>
    </location>
</feature>
<feature type="compositionally biased region" description="Basic residues" evidence="1">
    <location>
        <begin position="704"/>
        <end position="714"/>
    </location>
</feature>
<feature type="compositionally biased region" description="Basic and acidic residues" evidence="1">
    <location>
        <begin position="985"/>
        <end position="1000"/>
    </location>
</feature>
<dbReference type="InterPro" id="IPR042201">
    <property type="entry name" value="FH2_Formin_sf"/>
</dbReference>
<feature type="region of interest" description="Disordered" evidence="1">
    <location>
        <begin position="1"/>
        <end position="144"/>
    </location>
</feature>
<feature type="region of interest" description="Disordered" evidence="1">
    <location>
        <begin position="501"/>
        <end position="591"/>
    </location>
</feature>
<feature type="compositionally biased region" description="Basic and acidic residues" evidence="1">
    <location>
        <begin position="657"/>
        <end position="676"/>
    </location>
</feature>
<feature type="region of interest" description="Disordered" evidence="1">
    <location>
        <begin position="313"/>
        <end position="346"/>
    </location>
</feature>
<protein>
    <submittedName>
        <fullName evidence="2">Formin frm3</fullName>
    </submittedName>
</protein>
<feature type="compositionally biased region" description="Polar residues" evidence="1">
    <location>
        <begin position="70"/>
        <end position="79"/>
    </location>
</feature>
<feature type="compositionally biased region" description="Gly residues" evidence="1">
    <location>
        <begin position="2124"/>
        <end position="2137"/>
    </location>
</feature>
<feature type="compositionally biased region" description="Low complexity" evidence="1">
    <location>
        <begin position="528"/>
        <end position="544"/>
    </location>
</feature>
<feature type="compositionally biased region" description="Basic and acidic residues" evidence="1">
    <location>
        <begin position="80"/>
        <end position="128"/>
    </location>
</feature>
<feature type="compositionally biased region" description="Low complexity" evidence="1">
    <location>
        <begin position="715"/>
        <end position="735"/>
    </location>
</feature>
<evidence type="ECO:0000313" key="2">
    <source>
        <dbReference type="EMBL" id="PHJ22166.1"/>
    </source>
</evidence>
<feature type="compositionally biased region" description="Basic and acidic residues" evidence="1">
    <location>
        <begin position="383"/>
        <end position="393"/>
    </location>
</feature>
<feature type="region of interest" description="Disordered" evidence="1">
    <location>
        <begin position="2562"/>
        <end position="2655"/>
    </location>
</feature>
<feature type="compositionally biased region" description="Low complexity" evidence="1">
    <location>
        <begin position="1708"/>
        <end position="1722"/>
    </location>
</feature>
<feature type="compositionally biased region" description="Low complexity" evidence="1">
    <location>
        <begin position="2529"/>
        <end position="2541"/>
    </location>
</feature>
<feature type="compositionally biased region" description="Low complexity" evidence="1">
    <location>
        <begin position="363"/>
        <end position="380"/>
    </location>
</feature>
<feature type="compositionally biased region" description="Low complexity" evidence="1">
    <location>
        <begin position="1325"/>
        <end position="1334"/>
    </location>
</feature>
<feature type="compositionally biased region" description="Polar residues" evidence="1">
    <location>
        <begin position="2480"/>
        <end position="2491"/>
    </location>
</feature>
<feature type="compositionally biased region" description="Acidic residues" evidence="1">
    <location>
        <begin position="2636"/>
        <end position="2655"/>
    </location>
</feature>
<feature type="compositionally biased region" description="Low complexity" evidence="1">
    <location>
        <begin position="1622"/>
        <end position="1636"/>
    </location>
</feature>
<feature type="compositionally biased region" description="Basic and acidic residues" evidence="1">
    <location>
        <begin position="1961"/>
        <end position="1971"/>
    </location>
</feature>
<feature type="compositionally biased region" description="Pro residues" evidence="1">
    <location>
        <begin position="1755"/>
        <end position="1785"/>
    </location>
</feature>
<comment type="caution">
    <text evidence="2">The sequence shown here is derived from an EMBL/GenBank/DDBJ whole genome shotgun (WGS) entry which is preliminary data.</text>
</comment>
<feature type="compositionally biased region" description="Basic and acidic residues" evidence="1">
    <location>
        <begin position="2498"/>
        <end position="2510"/>
    </location>
</feature>
<feature type="region of interest" description="Disordered" evidence="1">
    <location>
        <begin position="2110"/>
        <end position="2143"/>
    </location>
</feature>
<feature type="compositionally biased region" description="Low complexity" evidence="1">
    <location>
        <begin position="474"/>
        <end position="488"/>
    </location>
</feature>
<feature type="region of interest" description="Disordered" evidence="1">
    <location>
        <begin position="2356"/>
        <end position="2544"/>
    </location>
</feature>
<dbReference type="Proteomes" id="UP000221165">
    <property type="component" value="Unassembled WGS sequence"/>
</dbReference>
<feature type="compositionally biased region" description="Low complexity" evidence="1">
    <location>
        <begin position="394"/>
        <end position="408"/>
    </location>
</feature>
<dbReference type="OrthoDB" id="332778at2759"/>
<feature type="compositionally biased region" description="Low complexity" evidence="1">
    <location>
        <begin position="1246"/>
        <end position="1266"/>
    </location>
</feature>
<feature type="region of interest" description="Disordered" evidence="1">
    <location>
        <begin position="363"/>
        <end position="488"/>
    </location>
</feature>
<feature type="compositionally biased region" description="Low complexity" evidence="1">
    <location>
        <begin position="1575"/>
        <end position="1586"/>
    </location>
</feature>
<feature type="compositionally biased region" description="Basic residues" evidence="1">
    <location>
        <begin position="943"/>
        <end position="954"/>
    </location>
</feature>
<feature type="compositionally biased region" description="Basic and acidic residues" evidence="1">
    <location>
        <begin position="1666"/>
        <end position="1680"/>
    </location>
</feature>
<feature type="compositionally biased region" description="Basic and acidic residues" evidence="1">
    <location>
        <begin position="1153"/>
        <end position="1164"/>
    </location>
</feature>
<feature type="compositionally biased region" description="Low complexity" evidence="1">
    <location>
        <begin position="1851"/>
        <end position="1866"/>
    </location>
</feature>
<feature type="compositionally biased region" description="Basic and acidic residues" evidence="1">
    <location>
        <begin position="2029"/>
        <end position="2054"/>
    </location>
</feature>
<feature type="compositionally biased region" description="Acidic residues" evidence="1">
    <location>
        <begin position="2363"/>
        <end position="2387"/>
    </location>
</feature>
<proteinExistence type="predicted"/>
<feature type="compositionally biased region" description="Basic and acidic residues" evidence="1">
    <location>
        <begin position="1989"/>
        <end position="2003"/>
    </location>
</feature>
<dbReference type="EMBL" id="MIGC01001796">
    <property type="protein sequence ID" value="PHJ22166.1"/>
    <property type="molecule type" value="Genomic_DNA"/>
</dbReference>
<sequence length="2716" mass="299238">MIEETEEIDTSLAKEKKKKKGQDERKFQGQEREVAEEEKGQGEEEKEGSKHPSSTFSFVDTPHERHINVLSLSSSSACNQDEKAESKKSPRQEGEEKAENKKEEEEKEEEEKRKMNEKEKEEEEKPILEPHSSSFSSSSTFSSSFSLNPMIERTVSQAFHIPSKLKHKPRLHLHRLSPSSITSPSSSYLSSSSPSSSSAVCSPLSETQEALHKKTGQTKRGISSSFSRFSPLSRLSPLNRVRQSQPLSPQSTPSSSSPPLLPLPTVVTPPAAFSSSSSQPFISSSSFPSPYHRNTATCHAPLSFSSSSLSHDLRQEALSSSLPRCGDPSPSSIGRDNCMNPPVKKGRRTSFFANKLSSSSSSSLLRLFTPSPKSSRASSSLEEQPKKEQEKRFSSSSSPLSLRQCVSSTPENDQSLHDTVASHSSGLPTPLLSGKSIEDNPLLTSLSSPFTREKNPPPVLPISREEQHSHPHYSSSLQSQVPHSSSSSLVVRRRKSIFRFFSSPGSSQRSRNNSRSSTPQLGHRKTLSFSSPFSRSPAPRGSSIESEKSSSDSRNPTISTYTSSSSLLFNQGEERDGLNASSSSSSSRPKKDIFFRGASLSSFSHDKLHQRQLSFALPHREGLQPSQQSLTGATSIPQLEEEGEEDEEGEEEQQGEQDVRRRARRSESSKGRREEEILASFSSSCASSPRSEEKREAEEERKGNCRRRRRKRSKSPSSLIFHPSHSHQQSPSYSPMGRSSFSLVHPSSQPPPASSKFSPKKAGLFMIPRGRRPRDPAEVSMNEEKEEERDKDRLDERKLSSFSFLKRGKRNGDSSSLAASQRKDDDKEEQEGRQEEKEKEREGEGGEGKPSLLHESSSQHRYHPSSPSTRSSSFYRSLSSSFLSTLKSPSRRHAQTKKDAFSSSITPSTLLQDKEPRGAVSPAVKQPLSKSLSSRAGLDVLLWRKKHNDGRRKKSDNPGKDRQQASPSSALAPPGSYSSSSFSVKRNERQSDPKRTKEREDPDDLTLRPVMKKKDEDEKENEKEEQKKKIDVIQDQKTVYRFHYEGEKALFVNGERGENLLHLFRSVSSPSCKERLRCSSSSSSSRLFDSLQSSDGDLQRMKMKVSYTPSGRLLSEKSIRKSFSARDRIFPPPSSFLPLHQGGDLRKKKKKKIKEEKEEVDAIGKHRRSTFLGTEQRDTKEEDQIQEEEDKKGEVSFSALYPHPDSQRIFNLSPPTPLVSTVSLPELSHEHKHGLLGVSQEGVVDSGPSSDSSSSSLSQNLSSSSSPREDTISQYVTCAETLDEEEEEDEEEGKEREEEKRSPPIIVGDSPQGDKNKHADSQGESSSSLSSSSLVPANAVMNGDVKNEKKISPADIPPPELNIEQPPREEEEEKYLLGIASSSPSRRSDRGEEEAEGPKKQERKEKKVKMEKKEDEEMAKVTKEGEESHDEDEEDKRKLQTISKNEKESSSSYVLASLFLSKAAELVLEGSEEEKKKMPGGAADVVVDESTHLAKLQSLLRQIHTVLDSLKSSPREEEIPRHLQGEEEKGEEKEKGKEEEESKGKDDSLVSGTSFSNRIDEEMNKKEKEEEEKTGGSSPSSLLASPHGVGGREALNEEKDESATSIQGEREEEEEKEKKKNSSSSSSALLSSSSLSDNVVERHPEKTRGGGLRETKDAAVQTSLDIFEKKGGEERQEGDHSSSPLSSVKAPHLPKSGKGKPPGPPPSSAAGLLSKSSSSSLGEAKKPPLPGEEGKTVSESSSSPPSLSSKKAPSRAPPPPSSKRPSGPPPPSKAGGKGPPPPPPKAGGAKGGAKLTPFKAKAAGGARFLLSEDLIPKPPPGYKAVNKLQWMPLNEDKVCGTIFEDLLHRYPLSSSSSSPVKPLVDPKSPPPTAPPSSSPPPSSLLTVPSSPSPLLGGEVVSTTASPGSPSSSSLLLPGAGSSVSSSSPSHPEGKEEEEEREHLDDKQRDEGSAKVTMGKDLSFKHEEKEKPTQGGEEIPAVCNAEEASELNKTKKKKNDEDHSSSSTCPTKPSESLFVLETGGKTPAHLKKEEEDNSHENSSLDHDGKEEEKTKKTVVVSSSSSHHSDGQIEAPQEKTRNRRGSLPPPFRYRLDFAQIYRLFYVDEESLRKASKTGKSSDDGGSTSGNGMTGGGGGGGKKKLGVLDSKSSQNVEICLKKYKLSSLEDFKALTQEIDDPTTLSIDTNLADNITQYWPDASMKEALCKKTMDEVGAMPSADQLYYVLLTQISLAKEKLNFFIQRRAVDEELESKDEKFKKYSEGVKSLQKVLENETFLDLLSIMVRLGNCVNRGTKEGYGFKLKDFVNQMSSCISRDKSTNLFKVFVEVVVEQNPGAWEELSFLQHVDAAKGASCSLTFQADQPSSEEEEEEEEEGGEEEEYQEGDQQEQQEHEEAGGGEEERRRGRRGRRSPSEVSSVSTRRSSRERRRQQERFRRSLRQIHRTREVLLRRRGGGEEDAEPGGGETVRISPSQHSRHLHNRQGSPVSPSSSLHGYGRGGRGERRTERTGDGREEEEEVGGRSYHYYNGQASHASPSSSSSSAVPVFIPQQDHRACTRTVIWRSSSSPCPCPSPPHPSASSSSSPPYYASSSYYPPPSSPPSVAPSSSTVLYPREENGLFPTTTAHETETDSYQNDEYGVEEEEEGEQEEEREDLEVENTRQGMTNGIKFFLSFIESVSSFFASCPEEFWSFFFILHHSSSSSLSSSYAVHRTKYASN</sequence>
<feature type="compositionally biased region" description="Basic and acidic residues" evidence="1">
    <location>
        <begin position="1312"/>
        <end position="1321"/>
    </location>
</feature>
<feature type="compositionally biased region" description="Low complexity" evidence="1">
    <location>
        <begin position="557"/>
        <end position="566"/>
    </location>
</feature>
<gene>
    <name evidence="2" type="ORF">CSUI_003983</name>
</gene>
<feature type="compositionally biased region" description="Low complexity" evidence="1">
    <location>
        <begin position="965"/>
        <end position="983"/>
    </location>
</feature>
<dbReference type="RefSeq" id="XP_067923843.1">
    <property type="nucleotide sequence ID" value="XM_068064178.1"/>
</dbReference>
<feature type="compositionally biased region" description="Low complexity" evidence="1">
    <location>
        <begin position="1740"/>
        <end position="1751"/>
    </location>
</feature>
<feature type="compositionally biased region" description="Basic and acidic residues" evidence="1">
    <location>
        <begin position="1639"/>
        <end position="1657"/>
    </location>
</feature>
<name>A0A2C6L3G4_9APIC</name>
<feature type="compositionally biased region" description="Basic and acidic residues" evidence="1">
    <location>
        <begin position="690"/>
        <end position="703"/>
    </location>
</feature>
<feature type="compositionally biased region" description="Acidic residues" evidence="1">
    <location>
        <begin position="639"/>
        <end position="655"/>
    </location>
</feature>
<feature type="compositionally biased region" description="Basic and acidic residues" evidence="1">
    <location>
        <begin position="1558"/>
        <end position="1574"/>
    </location>
</feature>
<evidence type="ECO:0000256" key="1">
    <source>
        <dbReference type="SAM" id="MobiDB-lite"/>
    </source>
</evidence>
<feature type="compositionally biased region" description="Basic and acidic residues" evidence="1">
    <location>
        <begin position="821"/>
        <end position="847"/>
    </location>
</feature>
<feature type="compositionally biased region" description="Low complexity" evidence="1">
    <location>
        <begin position="680"/>
        <end position="689"/>
    </location>
</feature>
<feature type="compositionally biased region" description="Basic and acidic residues" evidence="1">
    <location>
        <begin position="2065"/>
        <end position="2078"/>
    </location>
</feature>
<feature type="compositionally biased region" description="Low complexity" evidence="1">
    <location>
        <begin position="1883"/>
        <end position="1929"/>
    </location>
</feature>
<dbReference type="SUPFAM" id="SSF101447">
    <property type="entry name" value="Formin homology 2 domain (FH2 domain)"/>
    <property type="match status" value="1"/>
</dbReference>
<feature type="compositionally biased region" description="Pro residues" evidence="1">
    <location>
        <begin position="2592"/>
        <end position="2601"/>
    </location>
</feature>
<feature type="compositionally biased region" description="Basic and acidic residues" evidence="1">
    <location>
        <begin position="1386"/>
        <end position="1405"/>
    </location>
</feature>
<feature type="compositionally biased region" description="Basic residues" evidence="1">
    <location>
        <begin position="163"/>
        <end position="175"/>
    </location>
</feature>
<feature type="compositionally biased region" description="Polar residues" evidence="1">
    <location>
        <begin position="901"/>
        <end position="911"/>
    </location>
</feature>
<feature type="compositionally biased region" description="Basic and acidic residues" evidence="1">
    <location>
        <begin position="1175"/>
        <end position="1194"/>
    </location>
</feature>
<feature type="compositionally biased region" description="Polar residues" evidence="1">
    <location>
        <begin position="624"/>
        <end position="637"/>
    </location>
</feature>
<feature type="compositionally biased region" description="Low complexity" evidence="1">
    <location>
        <begin position="2576"/>
        <end position="2591"/>
    </location>
</feature>
<feature type="region of interest" description="Disordered" evidence="1">
    <location>
        <begin position="1134"/>
        <end position="1452"/>
    </location>
</feature>
<dbReference type="GeneID" id="94427389"/>
<feature type="compositionally biased region" description="Low complexity" evidence="1">
    <location>
        <begin position="223"/>
        <end position="286"/>
    </location>
</feature>
<keyword evidence="3" id="KW-1185">Reference proteome</keyword>
<feature type="region of interest" description="Disordered" evidence="1">
    <location>
        <begin position="1507"/>
        <end position="1798"/>
    </location>
</feature>
<feature type="region of interest" description="Disordered" evidence="1">
    <location>
        <begin position="162"/>
        <end position="286"/>
    </location>
</feature>
<feature type="compositionally biased region" description="Basic and acidic residues" evidence="1">
    <location>
        <begin position="1940"/>
        <end position="1952"/>
    </location>
</feature>
<feature type="compositionally biased region" description="Acidic residues" evidence="1">
    <location>
        <begin position="1281"/>
        <end position="1292"/>
    </location>
</feature>
<feature type="compositionally biased region" description="Basic and acidic residues" evidence="1">
    <location>
        <begin position="21"/>
        <end position="50"/>
    </location>
</feature>
<feature type="compositionally biased region" description="Pro residues" evidence="1">
    <location>
        <begin position="1867"/>
        <end position="1882"/>
    </location>
</feature>
<dbReference type="VEuPathDB" id="ToxoDB:CSUI_003983"/>
<feature type="compositionally biased region" description="Basic and acidic residues" evidence="1">
    <location>
        <begin position="788"/>
        <end position="799"/>
    </location>
</feature>
<feature type="compositionally biased region" description="Low complexity" evidence="1">
    <location>
        <begin position="176"/>
        <end position="205"/>
    </location>
</feature>
<feature type="compositionally biased region" description="Basic and acidic residues" evidence="1">
    <location>
        <begin position="1513"/>
        <end position="1548"/>
    </location>
</feature>
<feature type="region of interest" description="Disordered" evidence="1">
    <location>
        <begin position="1851"/>
        <end position="2089"/>
    </location>
</feature>
<feature type="compositionally biased region" description="Basic and acidic residues" evidence="1">
    <location>
        <begin position="1293"/>
        <end position="1302"/>
    </location>
</feature>
<organism evidence="2 3">
    <name type="scientific">Cystoisospora suis</name>
    <dbReference type="NCBI Taxonomy" id="483139"/>
    <lineage>
        <taxon>Eukaryota</taxon>
        <taxon>Sar</taxon>
        <taxon>Alveolata</taxon>
        <taxon>Apicomplexa</taxon>
        <taxon>Conoidasida</taxon>
        <taxon>Coccidia</taxon>
        <taxon>Eucoccidiorida</taxon>
        <taxon>Eimeriorina</taxon>
        <taxon>Sarcocystidae</taxon>
        <taxon>Cystoisospora</taxon>
    </lineage>
</organism>
<feature type="compositionally biased region" description="Basic and acidic residues" evidence="1">
    <location>
        <begin position="1012"/>
        <end position="1030"/>
    </location>
</feature>
<feature type="compositionally biased region" description="Basic and acidic residues" evidence="1">
    <location>
        <begin position="2388"/>
        <end position="2402"/>
    </location>
</feature>
<feature type="region of interest" description="Disordered" evidence="1">
    <location>
        <begin position="614"/>
        <end position="1030"/>
    </location>
</feature>
<feature type="compositionally biased region" description="Basic and acidic residues" evidence="1">
    <location>
        <begin position="1411"/>
        <end position="1426"/>
    </location>
</feature>
<accession>A0A2C6L3G4</accession>
<feature type="compositionally biased region" description="Polar residues" evidence="1">
    <location>
        <begin position="2004"/>
        <end position="2013"/>
    </location>
</feature>
<feature type="compositionally biased region" description="Low complexity" evidence="1">
    <location>
        <begin position="864"/>
        <end position="888"/>
    </location>
</feature>
<feature type="compositionally biased region" description="Basic and acidic residues" evidence="1">
    <location>
        <begin position="2442"/>
        <end position="2454"/>
    </location>
</feature>
<feature type="compositionally biased region" description="Low complexity" evidence="1">
    <location>
        <begin position="501"/>
        <end position="517"/>
    </location>
</feature>
<evidence type="ECO:0000313" key="3">
    <source>
        <dbReference type="Proteomes" id="UP000221165"/>
    </source>
</evidence>
<reference evidence="2 3" key="1">
    <citation type="journal article" date="2017" name="Int. J. Parasitol.">
        <title>The genome of the protozoan parasite Cystoisospora suis and a reverse vaccinology approach to identify vaccine candidates.</title>
        <authorList>
            <person name="Palmieri N."/>
            <person name="Shrestha A."/>
            <person name="Ruttkowski B."/>
            <person name="Beck T."/>
            <person name="Vogl C."/>
            <person name="Tomley F."/>
            <person name="Blake D.P."/>
            <person name="Joachim A."/>
        </authorList>
    </citation>
    <scope>NUCLEOTIDE SEQUENCE [LARGE SCALE GENOMIC DNA]</scope>
    <source>
        <strain evidence="2 3">Wien I</strain>
    </source>
</reference>